<reference evidence="2" key="1">
    <citation type="journal article" date="2023" name="Genome Biol. Evol.">
        <title>Long-read-based Genome Assembly of Drosophila gunungcola Reveals Fewer Chemosensory Genes in Flower-breeding Species.</title>
        <authorList>
            <person name="Negi A."/>
            <person name="Liao B.Y."/>
            <person name="Yeh S.D."/>
        </authorList>
    </citation>
    <scope>NUCLEOTIDE SEQUENCE</scope>
    <source>
        <strain evidence="2">Sukarami</strain>
    </source>
</reference>
<organism evidence="2 3">
    <name type="scientific">Drosophila gunungcola</name>
    <name type="common">fruit fly</name>
    <dbReference type="NCBI Taxonomy" id="103775"/>
    <lineage>
        <taxon>Eukaryota</taxon>
        <taxon>Metazoa</taxon>
        <taxon>Ecdysozoa</taxon>
        <taxon>Arthropoda</taxon>
        <taxon>Hexapoda</taxon>
        <taxon>Insecta</taxon>
        <taxon>Pterygota</taxon>
        <taxon>Neoptera</taxon>
        <taxon>Endopterygota</taxon>
        <taxon>Diptera</taxon>
        <taxon>Brachycera</taxon>
        <taxon>Muscomorpha</taxon>
        <taxon>Ephydroidea</taxon>
        <taxon>Drosophilidae</taxon>
        <taxon>Drosophila</taxon>
        <taxon>Sophophora</taxon>
    </lineage>
</organism>
<dbReference type="EMBL" id="JAMKOV010000002">
    <property type="protein sequence ID" value="KAI8042817.1"/>
    <property type="molecule type" value="Genomic_DNA"/>
</dbReference>
<feature type="region of interest" description="Disordered" evidence="1">
    <location>
        <begin position="1"/>
        <end position="68"/>
    </location>
</feature>
<proteinExistence type="predicted"/>
<evidence type="ECO:0000313" key="2">
    <source>
        <dbReference type="EMBL" id="KAI8042817.1"/>
    </source>
</evidence>
<accession>A0A9Q0BSC0</accession>
<dbReference type="AlphaFoldDB" id="A0A9Q0BSC0"/>
<sequence length="68" mass="7150">MTDGANSNGLQPSSGWGASRADGRKSSGAFRCTHSLATDFPTDSELRTEPEAVKTQSAEHDDGGPRKN</sequence>
<keyword evidence="3" id="KW-1185">Reference proteome</keyword>
<gene>
    <name evidence="2" type="ORF">M5D96_004140</name>
</gene>
<feature type="compositionally biased region" description="Polar residues" evidence="1">
    <location>
        <begin position="1"/>
        <end position="16"/>
    </location>
</feature>
<dbReference type="Proteomes" id="UP001059596">
    <property type="component" value="Unassembled WGS sequence"/>
</dbReference>
<evidence type="ECO:0000256" key="1">
    <source>
        <dbReference type="SAM" id="MobiDB-lite"/>
    </source>
</evidence>
<comment type="caution">
    <text evidence="2">The sequence shown here is derived from an EMBL/GenBank/DDBJ whole genome shotgun (WGS) entry which is preliminary data.</text>
</comment>
<evidence type="ECO:0000313" key="3">
    <source>
        <dbReference type="Proteomes" id="UP001059596"/>
    </source>
</evidence>
<protein>
    <submittedName>
        <fullName evidence="2">Uncharacterized protein</fullName>
    </submittedName>
</protein>
<name>A0A9Q0BSC0_9MUSC</name>
<feature type="compositionally biased region" description="Basic and acidic residues" evidence="1">
    <location>
        <begin position="44"/>
        <end position="68"/>
    </location>
</feature>